<comment type="caution">
    <text evidence="1">The sequence shown here is derived from an EMBL/GenBank/DDBJ whole genome shotgun (WGS) entry which is preliminary data.</text>
</comment>
<name>A0A392TS92_9FABA</name>
<proteinExistence type="predicted"/>
<accession>A0A392TS92</accession>
<feature type="non-terminal residue" evidence="1">
    <location>
        <position position="1"/>
    </location>
</feature>
<dbReference type="EMBL" id="LXQA010648743">
    <property type="protein sequence ID" value="MCI64073.1"/>
    <property type="molecule type" value="Genomic_DNA"/>
</dbReference>
<reference evidence="1 2" key="1">
    <citation type="journal article" date="2018" name="Front. Plant Sci.">
        <title>Red Clover (Trifolium pratense) and Zigzag Clover (T. medium) - A Picture of Genomic Similarities and Differences.</title>
        <authorList>
            <person name="Dluhosova J."/>
            <person name="Istvanek J."/>
            <person name="Nedelnik J."/>
            <person name="Repkova J."/>
        </authorList>
    </citation>
    <scope>NUCLEOTIDE SEQUENCE [LARGE SCALE GENOMIC DNA]</scope>
    <source>
        <strain evidence="2">cv. 10/8</strain>
        <tissue evidence="1">Leaf</tissue>
    </source>
</reference>
<protein>
    <submittedName>
        <fullName evidence="1">Uncharacterized protein</fullName>
    </submittedName>
</protein>
<dbReference type="Proteomes" id="UP000265520">
    <property type="component" value="Unassembled WGS sequence"/>
</dbReference>
<organism evidence="1 2">
    <name type="scientific">Trifolium medium</name>
    <dbReference type="NCBI Taxonomy" id="97028"/>
    <lineage>
        <taxon>Eukaryota</taxon>
        <taxon>Viridiplantae</taxon>
        <taxon>Streptophyta</taxon>
        <taxon>Embryophyta</taxon>
        <taxon>Tracheophyta</taxon>
        <taxon>Spermatophyta</taxon>
        <taxon>Magnoliopsida</taxon>
        <taxon>eudicotyledons</taxon>
        <taxon>Gunneridae</taxon>
        <taxon>Pentapetalae</taxon>
        <taxon>rosids</taxon>
        <taxon>fabids</taxon>
        <taxon>Fabales</taxon>
        <taxon>Fabaceae</taxon>
        <taxon>Papilionoideae</taxon>
        <taxon>50 kb inversion clade</taxon>
        <taxon>NPAAA clade</taxon>
        <taxon>Hologalegina</taxon>
        <taxon>IRL clade</taxon>
        <taxon>Trifolieae</taxon>
        <taxon>Trifolium</taxon>
    </lineage>
</organism>
<evidence type="ECO:0000313" key="1">
    <source>
        <dbReference type="EMBL" id="MCI64073.1"/>
    </source>
</evidence>
<evidence type="ECO:0000313" key="2">
    <source>
        <dbReference type="Proteomes" id="UP000265520"/>
    </source>
</evidence>
<keyword evidence="2" id="KW-1185">Reference proteome</keyword>
<sequence length="37" mass="4713">CQMNHEVYWLIADNESPEYELVMVEYQKCEWWREEEC</sequence>
<dbReference type="AlphaFoldDB" id="A0A392TS92"/>